<dbReference type="eggNOG" id="COG0457">
    <property type="taxonomic scope" value="Bacteria"/>
</dbReference>
<dbReference type="STRING" id="1379270.GEMMAAP_04780"/>
<dbReference type="Proteomes" id="UP000076404">
    <property type="component" value="Chromosome"/>
</dbReference>
<dbReference type="Pfam" id="PF21033">
    <property type="entry name" value="RMD1-3"/>
    <property type="match status" value="1"/>
</dbReference>
<evidence type="ECO:0000313" key="2">
    <source>
        <dbReference type="Proteomes" id="UP000076404"/>
    </source>
</evidence>
<reference evidence="1 2" key="1">
    <citation type="journal article" date="2014" name="Proc. Natl. Acad. Sci. U.S.A.">
        <title>Functional type 2 photosynthetic reaction centers found in the rare bacterial phylum Gemmatimonadetes.</title>
        <authorList>
            <person name="Zeng Y."/>
            <person name="Feng F."/>
            <person name="Medova H."/>
            <person name="Dean J."/>
            <person name="Koblizek M."/>
        </authorList>
    </citation>
    <scope>NUCLEOTIDE SEQUENCE [LARGE SCALE GENOMIC DNA]</scope>
    <source>
        <strain evidence="1 2">AP64</strain>
    </source>
</reference>
<dbReference type="InterPro" id="IPR011990">
    <property type="entry name" value="TPR-like_helical_dom_sf"/>
</dbReference>
<proteinExistence type="predicted"/>
<sequence length="212" mass="23673">MRPATAEARVSEPTSYDELWRAAMVAVDDGEFEPNANARATVFAKATAYARRSVALNPGDAEGHFHLARALGRTALSLGPRDRVKYGIEVREHALQALRVAPRHAGALHVMGVWNAEIMRLNGFTRAVAKTFLGGQIFNTASWPEAVRYMELAVQVEPDRLVHRLDMARIYRDLGRADDARAAYRAALNCANMDANDPRYRQQAGDELRRMR</sequence>
<evidence type="ECO:0000313" key="1">
    <source>
        <dbReference type="EMBL" id="AMW04345.1"/>
    </source>
</evidence>
<dbReference type="SUPFAM" id="SSF48452">
    <property type="entry name" value="TPR-like"/>
    <property type="match status" value="1"/>
</dbReference>
<protein>
    <submittedName>
        <fullName evidence="1">Uncharacterized protein</fullName>
    </submittedName>
</protein>
<reference evidence="1 2" key="2">
    <citation type="journal article" date="2016" name="Environ. Microbiol. Rep.">
        <title>Metagenomic evidence for the presence of phototrophic Gemmatimonadetes bacteria in diverse environments.</title>
        <authorList>
            <person name="Zeng Y."/>
            <person name="Baumbach J."/>
            <person name="Barbosa E.G."/>
            <person name="Azevedo V."/>
            <person name="Zhang C."/>
            <person name="Koblizek M."/>
        </authorList>
    </citation>
    <scope>NUCLEOTIDE SEQUENCE [LARGE SCALE GENOMIC DNA]</scope>
    <source>
        <strain evidence="1 2">AP64</strain>
    </source>
</reference>
<dbReference type="EMBL" id="CP011454">
    <property type="protein sequence ID" value="AMW04345.1"/>
    <property type="molecule type" value="Genomic_DNA"/>
</dbReference>
<dbReference type="InterPro" id="IPR049039">
    <property type="entry name" value="RMD1-3_a_helical_rpt"/>
</dbReference>
<dbReference type="KEGG" id="gph:GEMMAAP_04780"/>
<dbReference type="AlphaFoldDB" id="A0A143BIB4"/>
<accession>A0A143BIB4</accession>
<organism evidence="1 2">
    <name type="scientific">Gemmatimonas phototrophica</name>
    <dbReference type="NCBI Taxonomy" id="1379270"/>
    <lineage>
        <taxon>Bacteria</taxon>
        <taxon>Pseudomonadati</taxon>
        <taxon>Gemmatimonadota</taxon>
        <taxon>Gemmatimonadia</taxon>
        <taxon>Gemmatimonadales</taxon>
        <taxon>Gemmatimonadaceae</taxon>
        <taxon>Gemmatimonas</taxon>
    </lineage>
</organism>
<name>A0A143BIB4_9BACT</name>
<keyword evidence="2" id="KW-1185">Reference proteome</keyword>
<gene>
    <name evidence="1" type="ORF">GEMMAAP_04780</name>
</gene>
<dbReference type="Gene3D" id="1.25.40.10">
    <property type="entry name" value="Tetratricopeptide repeat domain"/>
    <property type="match status" value="1"/>
</dbReference>